<comment type="caution">
    <text evidence="3">The sequence shown here is derived from an EMBL/GenBank/DDBJ whole genome shotgun (WGS) entry which is preliminary data.</text>
</comment>
<protein>
    <recommendedName>
        <fullName evidence="2">DUF7495 domain-containing protein</fullName>
    </recommendedName>
</protein>
<feature type="compositionally biased region" description="Acidic residues" evidence="1">
    <location>
        <begin position="61"/>
        <end position="72"/>
    </location>
</feature>
<dbReference type="EMBL" id="JABMIG020000029">
    <property type="protein sequence ID" value="KAL3801053.1"/>
    <property type="molecule type" value="Genomic_DNA"/>
</dbReference>
<evidence type="ECO:0000256" key="1">
    <source>
        <dbReference type="SAM" id="MobiDB-lite"/>
    </source>
</evidence>
<feature type="domain" description="DUF7495" evidence="2">
    <location>
        <begin position="499"/>
        <end position="603"/>
    </location>
</feature>
<feature type="region of interest" description="Disordered" evidence="1">
    <location>
        <begin position="1"/>
        <end position="72"/>
    </location>
</feature>
<dbReference type="Pfam" id="PF24325">
    <property type="entry name" value="DUF7495"/>
    <property type="match status" value="5"/>
</dbReference>
<feature type="compositionally biased region" description="Polar residues" evidence="1">
    <location>
        <begin position="254"/>
        <end position="263"/>
    </location>
</feature>
<feature type="domain" description="DUF7495" evidence="2">
    <location>
        <begin position="820"/>
        <end position="932"/>
    </location>
</feature>
<feature type="region of interest" description="Disordered" evidence="1">
    <location>
        <begin position="793"/>
        <end position="812"/>
    </location>
</feature>
<evidence type="ECO:0000313" key="3">
    <source>
        <dbReference type="EMBL" id="KAL3801053.1"/>
    </source>
</evidence>
<evidence type="ECO:0000313" key="4">
    <source>
        <dbReference type="Proteomes" id="UP001516023"/>
    </source>
</evidence>
<feature type="compositionally biased region" description="Polar residues" evidence="1">
    <location>
        <begin position="28"/>
        <end position="43"/>
    </location>
</feature>
<gene>
    <name evidence="3" type="ORF">HJC23_002346</name>
</gene>
<accession>A0ABD3QKR1</accession>
<feature type="region of interest" description="Disordered" evidence="1">
    <location>
        <begin position="612"/>
        <end position="674"/>
    </location>
</feature>
<proteinExistence type="predicted"/>
<feature type="domain" description="DUF7495" evidence="2">
    <location>
        <begin position="692"/>
        <end position="790"/>
    </location>
</feature>
<keyword evidence="4" id="KW-1185">Reference proteome</keyword>
<feature type="compositionally biased region" description="Polar residues" evidence="1">
    <location>
        <begin position="631"/>
        <end position="653"/>
    </location>
</feature>
<reference evidence="3 4" key="1">
    <citation type="journal article" date="2020" name="G3 (Bethesda)">
        <title>Improved Reference Genome for Cyclotella cryptica CCMP332, a Model for Cell Wall Morphogenesis, Salinity Adaptation, and Lipid Production in Diatoms (Bacillariophyta).</title>
        <authorList>
            <person name="Roberts W.R."/>
            <person name="Downey K.M."/>
            <person name="Ruck E.C."/>
            <person name="Traller J.C."/>
            <person name="Alverson A.J."/>
        </authorList>
    </citation>
    <scope>NUCLEOTIDE SEQUENCE [LARGE SCALE GENOMIC DNA]</scope>
    <source>
        <strain evidence="3 4">CCMP332</strain>
    </source>
</reference>
<organism evidence="3 4">
    <name type="scientific">Cyclotella cryptica</name>
    <dbReference type="NCBI Taxonomy" id="29204"/>
    <lineage>
        <taxon>Eukaryota</taxon>
        <taxon>Sar</taxon>
        <taxon>Stramenopiles</taxon>
        <taxon>Ochrophyta</taxon>
        <taxon>Bacillariophyta</taxon>
        <taxon>Coscinodiscophyceae</taxon>
        <taxon>Thalassiosirophycidae</taxon>
        <taxon>Stephanodiscales</taxon>
        <taxon>Stephanodiscaceae</taxon>
        <taxon>Cyclotella</taxon>
    </lineage>
</organism>
<sequence length="1061" mass="116237">MTQDDIESSLHTNGPTDLLDALPEDTEATPTYNHRSSQISALGTSDEDLHTSGPYVRNSEGEGEDGDDEDDEEEAMIHDDMIMAKRTSQLMNDFRSYISEIQSREEETKMPTVDERGDETTGVDYEQEGMVGVDGAVTVSEGVGNGSALMRGWSYGDDGVSQKQQEPYRDNPFDVNAGYGDIHDDVVLSRRRYHSRPYSKKLKRCLIGSVVSVVLISIIAGSISSANKARKEKSLPDWEAELAQVQAEQEAAKTSGTQGQVPQHNEEQPHMPQVGEPLQKPEMGSGSSQTATSTKEETAKEILDFAVKNPDTEAYKTVKAIYKPVWFGRQTGWLGTTYDEGLLFCATQRDSDNKSMVPCPYPAYCPEGRNNIPYGGVKDEAGTWAPILDTVNDWVDVGSGENNCRLYSDMNSEPPAWGITGGKEEWTDHILCCKSMYDQDNSATASQDTVATAAATTQAQATEKAIPPEPTPKPQQTEDPIDVSVASEEYAYAEAYRPVWYDRNSGWNGQSYLAAGSFCAEQNAMLCPYEVYCPTGPNHLPYGGVRPDAISWAPISDSKNGWVSVSEQNTCVRYSILNLIAPHWGLTGEGNEEITRHLLCCQDPSSIFTADDQDPTAFVSDGSQDAAGISVNDSSTGSTQIPAEAPDSSQSFSPDAYLYTDDQSNVGDSSEATSGQQEMIYEYMAQQFKPIAFTRDQGWDGHTYSSAIKFCATKGSKIPCPYEVICPMGPSGMPIEGKRGGSYSPIINAPNGWASMDSCDLYSHANPYPPLWGLTGENNEEFTNTVVCCDESDDRTQNTAEPGETPNETEQSILDEFKPVWFGRDQGYSGTTYDDAQVFCENVAGMELCPLDAYCPNGNDPSNENPLFLNRAAFDSEQWAPYANNGKQNSYVLVGKSSDYPNPCLTYEQLHGRTPEWESGSVELKKVVMCCMSHESLGQEESVVSTVNPKWMSNSDGWTGGSHEDATAFCQTQSKSLCPLVAYCPWGESSPPLGGHSVDFVDEQWAPVYGEDNNWVLIGRKYNNIATTCMTHMDLEGNAPDWGLTSDYANAKRHILCCSLS</sequence>
<dbReference type="InterPro" id="IPR055918">
    <property type="entry name" value="DUF7495"/>
</dbReference>
<name>A0ABD3QKR1_9STRA</name>
<feature type="domain" description="DUF7495" evidence="2">
    <location>
        <begin position="950"/>
        <end position="1059"/>
    </location>
</feature>
<evidence type="ECO:0000259" key="2">
    <source>
        <dbReference type="Pfam" id="PF24325"/>
    </source>
</evidence>
<feature type="compositionally biased region" description="Polar residues" evidence="1">
    <location>
        <begin position="661"/>
        <end position="674"/>
    </location>
</feature>
<feature type="region of interest" description="Disordered" evidence="1">
    <location>
        <begin position="455"/>
        <end position="480"/>
    </location>
</feature>
<feature type="domain" description="DUF7495" evidence="2">
    <location>
        <begin position="325"/>
        <end position="434"/>
    </location>
</feature>
<dbReference type="AlphaFoldDB" id="A0ABD3QKR1"/>
<feature type="region of interest" description="Disordered" evidence="1">
    <location>
        <begin position="245"/>
        <end position="296"/>
    </location>
</feature>
<dbReference type="Proteomes" id="UP001516023">
    <property type="component" value="Unassembled WGS sequence"/>
</dbReference>